<reference evidence="11" key="1">
    <citation type="journal article" date="2019" name="Int. J. Syst. Evol. Microbiol.">
        <title>The Global Catalogue of Microorganisms (GCM) 10K type strain sequencing project: providing services to taxonomists for standard genome sequencing and annotation.</title>
        <authorList>
            <consortium name="The Broad Institute Genomics Platform"/>
            <consortium name="The Broad Institute Genome Sequencing Center for Infectious Disease"/>
            <person name="Wu L."/>
            <person name="Ma J."/>
        </authorList>
    </citation>
    <scope>NUCLEOTIDE SEQUENCE [LARGE SCALE GENOMIC DNA]</scope>
    <source>
        <strain evidence="11">CCUG 58127</strain>
    </source>
</reference>
<accession>A0ABW2AHA9</accession>
<dbReference type="PANTHER" id="PTHR14218">
    <property type="entry name" value="PROTEASE S8 TRIPEPTIDYL PEPTIDASE I CLN2"/>
    <property type="match status" value="1"/>
</dbReference>
<dbReference type="SUPFAM" id="SSF54897">
    <property type="entry name" value="Protease propeptides/inhibitors"/>
    <property type="match status" value="1"/>
</dbReference>
<evidence type="ECO:0000256" key="8">
    <source>
        <dbReference type="SAM" id="SignalP"/>
    </source>
</evidence>
<sequence length="671" mass="68953">MPRSRSSARTATTVASVGVLALAFAASLGTGAAHATASNDTKVPVAAGTNVTAIPGAKAFGDTDPSTPEQVSFVLKERSKGALEAQVEHGVRHQLSVSQFASKYGQSERTIHELTSYLASFGITTTVYADHVDITASGTASQFDKALAVQQKNYKVPAQRGSNGLGRIPAQTVHGTAQQPTLPRHVADSVLAVLGLSNYGPFSSNAKHINSGVHAKSAGTSGVDCTALTGLPGACNTPTDYVQRYGLSKTEQAGNTGAGRTIGIVTLAALDQGAPEYYWSNVMHLPSTGRAVTVQNIDGGPGAPSDQAGTGETDLDVEQSGGVAPGANVTVYQAPNTDNGFADAFFTAATQNTADSVSASWGESETIIQASVASGVETPQYQAAFDEAFLEMAVQGQSVFASAGDQGAYDASNDLGTTNLSVDAPADSPFITSAGGTTLPWSATLTSSSTGNSAAVSVTDERAWGWDYLWAPLAKLHNTTEAAIAVQDIGGGGGGYSELEPAPSYQRGLVRDYSAVQYLTPTNIQKVDGINEPTTWSFAANPAVTTGSSSGRAEPDVSADADPYTGYLLYEPSAGAGNEMQGGWGGTSFVAPQLNGSAAVMDQALGHRVGFVNPVMYRLAAGHHSPLNPLNTSGTSNDNLFYTGTAGTRYNPATGLGTPDFGALISQLQNR</sequence>
<evidence type="ECO:0000256" key="2">
    <source>
        <dbReference type="ARBA" id="ARBA00022670"/>
    </source>
</evidence>
<dbReference type="CDD" id="cd11377">
    <property type="entry name" value="Pro-peptidase_S53"/>
    <property type="match status" value="1"/>
</dbReference>
<dbReference type="InterPro" id="IPR036852">
    <property type="entry name" value="Peptidase_S8/S53_dom_sf"/>
</dbReference>
<evidence type="ECO:0000256" key="5">
    <source>
        <dbReference type="ARBA" id="ARBA00022825"/>
    </source>
</evidence>
<evidence type="ECO:0000256" key="4">
    <source>
        <dbReference type="ARBA" id="ARBA00022801"/>
    </source>
</evidence>
<evidence type="ECO:0000256" key="3">
    <source>
        <dbReference type="ARBA" id="ARBA00022723"/>
    </source>
</evidence>
<dbReference type="InterPro" id="IPR030400">
    <property type="entry name" value="Sedolisin_dom"/>
</dbReference>
<keyword evidence="11" id="KW-1185">Reference proteome</keyword>
<evidence type="ECO:0000256" key="6">
    <source>
        <dbReference type="ARBA" id="ARBA00022837"/>
    </source>
</evidence>
<evidence type="ECO:0000256" key="7">
    <source>
        <dbReference type="ARBA" id="ARBA00023145"/>
    </source>
</evidence>
<organism evidence="10 11">
    <name type="scientific">Flexivirga alba</name>
    <dbReference type="NCBI Taxonomy" id="702742"/>
    <lineage>
        <taxon>Bacteria</taxon>
        <taxon>Bacillati</taxon>
        <taxon>Actinomycetota</taxon>
        <taxon>Actinomycetes</taxon>
        <taxon>Micrococcales</taxon>
        <taxon>Dermacoccaceae</taxon>
        <taxon>Flexivirga</taxon>
    </lineage>
</organism>
<protein>
    <submittedName>
        <fullName evidence="10">Protease pro-enzyme activation domain-containing protein</fullName>
    </submittedName>
</protein>
<evidence type="ECO:0000256" key="1">
    <source>
        <dbReference type="ARBA" id="ARBA00001913"/>
    </source>
</evidence>
<keyword evidence="3" id="KW-0479">Metal-binding</keyword>
<dbReference type="SUPFAM" id="SSF52743">
    <property type="entry name" value="Subtilisin-like"/>
    <property type="match status" value="1"/>
</dbReference>
<dbReference type="PANTHER" id="PTHR14218:SF15">
    <property type="entry name" value="TRIPEPTIDYL-PEPTIDASE 1"/>
    <property type="match status" value="1"/>
</dbReference>
<dbReference type="RefSeq" id="WP_382401791.1">
    <property type="nucleotide sequence ID" value="NZ_JBHSWH010000001.1"/>
</dbReference>
<evidence type="ECO:0000313" key="11">
    <source>
        <dbReference type="Proteomes" id="UP001596298"/>
    </source>
</evidence>
<dbReference type="InterPro" id="IPR015366">
    <property type="entry name" value="S53_propep"/>
</dbReference>
<dbReference type="GO" id="GO:0008233">
    <property type="term" value="F:peptidase activity"/>
    <property type="evidence" value="ECO:0007669"/>
    <property type="project" value="UniProtKB-KW"/>
</dbReference>
<dbReference type="GO" id="GO:0006508">
    <property type="term" value="P:proteolysis"/>
    <property type="evidence" value="ECO:0007669"/>
    <property type="project" value="UniProtKB-KW"/>
</dbReference>
<dbReference type="PROSITE" id="PS51695">
    <property type="entry name" value="SEDOLISIN"/>
    <property type="match status" value="1"/>
</dbReference>
<dbReference type="Pfam" id="PF09286">
    <property type="entry name" value="Pro-kuma_activ"/>
    <property type="match status" value="1"/>
</dbReference>
<keyword evidence="6" id="KW-0106">Calcium</keyword>
<comment type="caution">
    <text evidence="10">The sequence shown here is derived from an EMBL/GenBank/DDBJ whole genome shotgun (WGS) entry which is preliminary data.</text>
</comment>
<keyword evidence="8" id="KW-0732">Signal</keyword>
<feature type="chain" id="PRO_5045771660" evidence="8">
    <location>
        <begin position="36"/>
        <end position="671"/>
    </location>
</feature>
<dbReference type="EMBL" id="JBHSWH010000001">
    <property type="protein sequence ID" value="MFC6706080.1"/>
    <property type="molecule type" value="Genomic_DNA"/>
</dbReference>
<dbReference type="InterPro" id="IPR050819">
    <property type="entry name" value="Tripeptidyl-peptidase_I"/>
</dbReference>
<keyword evidence="7" id="KW-0865">Zymogen</keyword>
<dbReference type="CDD" id="cd04056">
    <property type="entry name" value="Peptidases_S53"/>
    <property type="match status" value="1"/>
</dbReference>
<gene>
    <name evidence="10" type="ORF">ACFQDH_12620</name>
</gene>
<proteinExistence type="predicted"/>
<dbReference type="Proteomes" id="UP001596298">
    <property type="component" value="Unassembled WGS sequence"/>
</dbReference>
<keyword evidence="4" id="KW-0378">Hydrolase</keyword>
<feature type="signal peptide" evidence="8">
    <location>
        <begin position="1"/>
        <end position="35"/>
    </location>
</feature>
<keyword evidence="2 10" id="KW-0645">Protease</keyword>
<evidence type="ECO:0000313" key="10">
    <source>
        <dbReference type="EMBL" id="MFC6706080.1"/>
    </source>
</evidence>
<feature type="domain" description="Peptidase S53" evidence="9">
    <location>
        <begin position="235"/>
        <end position="671"/>
    </location>
</feature>
<name>A0ABW2AHA9_9MICO</name>
<keyword evidence="5" id="KW-0720">Serine protease</keyword>
<dbReference type="Gene3D" id="3.40.50.200">
    <property type="entry name" value="Peptidase S8/S53 domain"/>
    <property type="match status" value="1"/>
</dbReference>
<dbReference type="SMART" id="SM00944">
    <property type="entry name" value="Pro-kuma_activ"/>
    <property type="match status" value="1"/>
</dbReference>
<evidence type="ECO:0000259" key="9">
    <source>
        <dbReference type="PROSITE" id="PS51695"/>
    </source>
</evidence>
<comment type="cofactor">
    <cofactor evidence="1">
        <name>Ca(2+)</name>
        <dbReference type="ChEBI" id="CHEBI:29108"/>
    </cofactor>
</comment>